<sequence>MSGSSRKLIPRFMRPFRIVKVNDNHSLEFQECAGKQTQLVHVNWIKPPYESMIWKEEPCVEFEDNRKEDTSPNLTHELELTAPIEDECLEGNDVELIDLHAEPLASENEESENPCHGLNPTLPDSVDPTPTTILDEEECAYQATPKPPTPITYAIYSTLPEIKRFTGHTCSMWEVTTTVY</sequence>
<keyword evidence="3" id="KW-1185">Reference proteome</keyword>
<protein>
    <submittedName>
        <fullName evidence="2">Uncharacterized protein</fullName>
    </submittedName>
</protein>
<evidence type="ECO:0000313" key="3">
    <source>
        <dbReference type="Proteomes" id="UP001234178"/>
    </source>
</evidence>
<proteinExistence type="predicted"/>
<evidence type="ECO:0000313" key="2">
    <source>
        <dbReference type="EMBL" id="KAK4021654.1"/>
    </source>
</evidence>
<name>A0ABR0A9H2_9CRUS</name>
<accession>A0ABR0A9H2</accession>
<evidence type="ECO:0000256" key="1">
    <source>
        <dbReference type="SAM" id="MobiDB-lite"/>
    </source>
</evidence>
<comment type="caution">
    <text evidence="2">The sequence shown here is derived from an EMBL/GenBank/DDBJ whole genome shotgun (WGS) entry which is preliminary data.</text>
</comment>
<organism evidence="2 3">
    <name type="scientific">Daphnia magna</name>
    <dbReference type="NCBI Taxonomy" id="35525"/>
    <lineage>
        <taxon>Eukaryota</taxon>
        <taxon>Metazoa</taxon>
        <taxon>Ecdysozoa</taxon>
        <taxon>Arthropoda</taxon>
        <taxon>Crustacea</taxon>
        <taxon>Branchiopoda</taxon>
        <taxon>Diplostraca</taxon>
        <taxon>Cladocera</taxon>
        <taxon>Anomopoda</taxon>
        <taxon>Daphniidae</taxon>
        <taxon>Daphnia</taxon>
    </lineage>
</organism>
<gene>
    <name evidence="2" type="ORF">OUZ56_003564</name>
</gene>
<dbReference type="EMBL" id="JAOYFB010000036">
    <property type="protein sequence ID" value="KAK4021654.1"/>
    <property type="molecule type" value="Genomic_DNA"/>
</dbReference>
<feature type="region of interest" description="Disordered" evidence="1">
    <location>
        <begin position="105"/>
        <end position="126"/>
    </location>
</feature>
<reference evidence="2 3" key="1">
    <citation type="journal article" date="2023" name="Nucleic Acids Res.">
        <title>The hologenome of Daphnia magna reveals possible DNA methylation and microbiome-mediated evolution of the host genome.</title>
        <authorList>
            <person name="Chaturvedi A."/>
            <person name="Li X."/>
            <person name="Dhandapani V."/>
            <person name="Marshall H."/>
            <person name="Kissane S."/>
            <person name="Cuenca-Cambronero M."/>
            <person name="Asole G."/>
            <person name="Calvet F."/>
            <person name="Ruiz-Romero M."/>
            <person name="Marangio P."/>
            <person name="Guigo R."/>
            <person name="Rago D."/>
            <person name="Mirbahai L."/>
            <person name="Eastwood N."/>
            <person name="Colbourne J.K."/>
            <person name="Zhou J."/>
            <person name="Mallon E."/>
            <person name="Orsini L."/>
        </authorList>
    </citation>
    <scope>NUCLEOTIDE SEQUENCE [LARGE SCALE GENOMIC DNA]</scope>
    <source>
        <strain evidence="2">LRV0_1</strain>
    </source>
</reference>
<dbReference type="Proteomes" id="UP001234178">
    <property type="component" value="Unassembled WGS sequence"/>
</dbReference>